<feature type="domain" description="AB hydrolase-1" evidence="1">
    <location>
        <begin position="9"/>
        <end position="243"/>
    </location>
</feature>
<dbReference type="SUPFAM" id="SSF53474">
    <property type="entry name" value="alpha/beta-Hydrolases"/>
    <property type="match status" value="1"/>
</dbReference>
<dbReference type="Pfam" id="PF12697">
    <property type="entry name" value="Abhydrolase_6"/>
    <property type="match status" value="1"/>
</dbReference>
<evidence type="ECO:0000259" key="1">
    <source>
        <dbReference type="Pfam" id="PF12697"/>
    </source>
</evidence>
<evidence type="ECO:0000313" key="3">
    <source>
        <dbReference type="Proteomes" id="UP001562357"/>
    </source>
</evidence>
<dbReference type="InterPro" id="IPR000073">
    <property type="entry name" value="AB_hydrolase_1"/>
</dbReference>
<evidence type="ECO:0000313" key="2">
    <source>
        <dbReference type="EMBL" id="GAB0136171.1"/>
    </source>
</evidence>
<dbReference type="InterPro" id="IPR029058">
    <property type="entry name" value="AB_hydrolase_fold"/>
</dbReference>
<name>A0ABQ0CRV8_9HYPO</name>
<protein>
    <recommendedName>
        <fullName evidence="1">AB hydrolase-1 domain-containing protein</fullName>
    </recommendedName>
</protein>
<dbReference type="Proteomes" id="UP001562357">
    <property type="component" value="Unassembled WGS sequence"/>
</dbReference>
<dbReference type="InterPro" id="IPR052897">
    <property type="entry name" value="Sec-Metab_Biosynth_Hydrolase"/>
</dbReference>
<dbReference type="EMBL" id="BAAFGZ010000174">
    <property type="protein sequence ID" value="GAB0136171.1"/>
    <property type="molecule type" value="Genomic_DNA"/>
</dbReference>
<gene>
    <name evidence="2" type="primary">g4483</name>
    <name evidence="2" type="ORF">EsDP_00004483</name>
</gene>
<sequence>MPSPSPITVFFVPGAWHSAQSFAPVAQILREEGFRTELIELPSVGPLKHVGSFDPDVDVIRRRVSEAIANGQRVAIVAHSYGGIPACQALRDFVGRDGDGDGAARDKIVHLYFCTSFIIPENASLIAAFGGNALPWFRVSEDGLEVNPDTPEHIFYNDVPEDKVGQLVRQLKPQSYRVMHSPLTFAAWKHVPCTYLYCSRDNAIPPEIQKMMVEGTAAGYGIRTDEIDAGHSPHLTKPNEVAESIAKAIRSTS</sequence>
<dbReference type="Gene3D" id="3.40.50.1820">
    <property type="entry name" value="alpha/beta hydrolase"/>
    <property type="match status" value="1"/>
</dbReference>
<accession>A0ABQ0CRV8</accession>
<reference evidence="3" key="1">
    <citation type="submission" date="2024-06" db="EMBL/GenBank/DDBJ databases">
        <title>Draft Genome Sequences of Epichloe bromicola Strains Isolated from Elymus ciliaris.</title>
        <authorList>
            <consortium name="Epichloe bromicola genome sequencing consortium"/>
            <person name="Miura A."/>
            <person name="Imano S."/>
            <person name="Ashida A."/>
            <person name="Sato I."/>
            <person name="Chiba S."/>
            <person name="Tanaka A."/>
            <person name="Camagna M."/>
            <person name="Takemoto D."/>
        </authorList>
    </citation>
    <scope>NUCLEOTIDE SEQUENCE [LARGE SCALE GENOMIC DNA]</scope>
    <source>
        <strain evidence="3">DP</strain>
    </source>
</reference>
<keyword evidence="3" id="KW-1185">Reference proteome</keyword>
<dbReference type="PANTHER" id="PTHR37017:SF11">
    <property type="entry name" value="ESTERASE_LIPASE_THIOESTERASE DOMAIN-CONTAINING PROTEIN"/>
    <property type="match status" value="1"/>
</dbReference>
<organism evidence="2 3">
    <name type="scientific">Epichloe bromicola</name>
    <dbReference type="NCBI Taxonomy" id="79588"/>
    <lineage>
        <taxon>Eukaryota</taxon>
        <taxon>Fungi</taxon>
        <taxon>Dikarya</taxon>
        <taxon>Ascomycota</taxon>
        <taxon>Pezizomycotina</taxon>
        <taxon>Sordariomycetes</taxon>
        <taxon>Hypocreomycetidae</taxon>
        <taxon>Hypocreales</taxon>
        <taxon>Clavicipitaceae</taxon>
        <taxon>Epichloe</taxon>
    </lineage>
</organism>
<proteinExistence type="predicted"/>
<dbReference type="PANTHER" id="PTHR37017">
    <property type="entry name" value="AB HYDROLASE-1 DOMAIN-CONTAINING PROTEIN-RELATED"/>
    <property type="match status" value="1"/>
</dbReference>
<comment type="caution">
    <text evidence="2">The sequence shown here is derived from an EMBL/GenBank/DDBJ whole genome shotgun (WGS) entry which is preliminary data.</text>
</comment>